<accession>A0A0V1Q2C6</accession>
<evidence type="ECO:0000256" key="9">
    <source>
        <dbReference type="SAM" id="Phobius"/>
    </source>
</evidence>
<evidence type="ECO:0000256" key="5">
    <source>
        <dbReference type="ARBA" id="ARBA00022692"/>
    </source>
</evidence>
<evidence type="ECO:0000313" key="10">
    <source>
        <dbReference type="EMBL" id="KSA02653.1"/>
    </source>
</evidence>
<dbReference type="EMBL" id="LMYN01000023">
    <property type="protein sequence ID" value="KSA02653.1"/>
    <property type="molecule type" value="Genomic_DNA"/>
</dbReference>
<keyword evidence="5 9" id="KW-0812">Transmembrane</keyword>
<evidence type="ECO:0000313" key="11">
    <source>
        <dbReference type="Proteomes" id="UP000054251"/>
    </source>
</evidence>
<dbReference type="Proteomes" id="UP000054251">
    <property type="component" value="Unassembled WGS sequence"/>
</dbReference>
<feature type="transmembrane region" description="Helical" evidence="9">
    <location>
        <begin position="80"/>
        <end position="99"/>
    </location>
</feature>
<proteinExistence type="inferred from homology"/>
<organism evidence="10 11">
    <name type="scientific">Debaryomyces fabryi</name>
    <dbReference type="NCBI Taxonomy" id="58627"/>
    <lineage>
        <taxon>Eukaryota</taxon>
        <taxon>Fungi</taxon>
        <taxon>Dikarya</taxon>
        <taxon>Ascomycota</taxon>
        <taxon>Saccharomycotina</taxon>
        <taxon>Pichiomycetes</taxon>
        <taxon>Debaryomycetaceae</taxon>
        <taxon>Debaryomyces</taxon>
    </lineage>
</organism>
<feature type="transmembrane region" description="Helical" evidence="9">
    <location>
        <begin position="268"/>
        <end position="287"/>
    </location>
</feature>
<dbReference type="PANTHER" id="PTHR21576">
    <property type="entry name" value="UNCHARACTERIZED NODULIN-LIKE PROTEIN"/>
    <property type="match status" value="1"/>
</dbReference>
<feature type="transmembrane region" description="Helical" evidence="9">
    <location>
        <begin position="40"/>
        <end position="60"/>
    </location>
</feature>
<keyword evidence="4" id="KW-0926">Vacuole</keyword>
<evidence type="ECO:0000256" key="6">
    <source>
        <dbReference type="ARBA" id="ARBA00022989"/>
    </source>
</evidence>
<dbReference type="OrthoDB" id="199930at2759"/>
<evidence type="ECO:0000256" key="1">
    <source>
        <dbReference type="ARBA" id="ARBA00004128"/>
    </source>
</evidence>
<gene>
    <name evidence="10" type="ORF">AC631_01640</name>
</gene>
<reference evidence="10 11" key="1">
    <citation type="submission" date="2015-11" db="EMBL/GenBank/DDBJ databases">
        <title>The genome of Debaryomyces fabryi.</title>
        <authorList>
            <person name="Tafer H."/>
            <person name="Lopandic K."/>
        </authorList>
    </citation>
    <scope>NUCLEOTIDE SEQUENCE [LARGE SCALE GENOMIC DNA]</scope>
    <source>
        <strain evidence="10 11">CBS 789</strain>
    </source>
</reference>
<comment type="similarity">
    <text evidence="2">Belongs to the major facilitator superfamily.</text>
</comment>
<keyword evidence="11" id="KW-1185">Reference proteome</keyword>
<comment type="caution">
    <text evidence="10">The sequence shown here is derived from an EMBL/GenBank/DDBJ whole genome shotgun (WGS) entry which is preliminary data.</text>
</comment>
<name>A0A0V1Q2C6_9ASCO</name>
<keyword evidence="6 9" id="KW-1133">Transmembrane helix</keyword>
<comment type="subcellular location">
    <subcellularLocation>
        <location evidence="1">Vacuole membrane</location>
        <topology evidence="1">Multi-pass membrane protein</topology>
    </subcellularLocation>
</comment>
<protein>
    <recommendedName>
        <fullName evidence="8">Probable transporter MCH1</fullName>
    </recommendedName>
</protein>
<dbReference type="GeneID" id="26838649"/>
<evidence type="ECO:0000256" key="8">
    <source>
        <dbReference type="ARBA" id="ARBA00039330"/>
    </source>
</evidence>
<feature type="transmembrane region" description="Helical" evidence="9">
    <location>
        <begin position="331"/>
        <end position="350"/>
    </location>
</feature>
<feature type="transmembrane region" description="Helical" evidence="9">
    <location>
        <begin position="6"/>
        <end position="28"/>
    </location>
</feature>
<evidence type="ECO:0000256" key="3">
    <source>
        <dbReference type="ARBA" id="ARBA00022448"/>
    </source>
</evidence>
<evidence type="ECO:0000256" key="7">
    <source>
        <dbReference type="ARBA" id="ARBA00023136"/>
    </source>
</evidence>
<dbReference type="AlphaFoldDB" id="A0A0V1Q2C6"/>
<evidence type="ECO:0000256" key="2">
    <source>
        <dbReference type="ARBA" id="ARBA00008335"/>
    </source>
</evidence>
<evidence type="ECO:0000256" key="4">
    <source>
        <dbReference type="ARBA" id="ARBA00022554"/>
    </source>
</evidence>
<dbReference type="PANTHER" id="PTHR21576:SF45">
    <property type="entry name" value="TRANSPORTER MCH1-RELATED"/>
    <property type="match status" value="1"/>
</dbReference>
<feature type="transmembrane region" description="Helical" evidence="9">
    <location>
        <begin position="294"/>
        <end position="311"/>
    </location>
</feature>
<dbReference type="RefSeq" id="XP_015468755.1">
    <property type="nucleotide sequence ID" value="XM_015610470.1"/>
</dbReference>
<dbReference type="GO" id="GO:0000329">
    <property type="term" value="C:fungal-type vacuole membrane"/>
    <property type="evidence" value="ECO:0007669"/>
    <property type="project" value="TreeGrafter"/>
</dbReference>
<keyword evidence="3" id="KW-0813">Transport</keyword>
<dbReference type="InterPro" id="IPR036259">
    <property type="entry name" value="MFS_trans_sf"/>
</dbReference>
<feature type="transmembrane region" description="Helical" evidence="9">
    <location>
        <begin position="236"/>
        <end position="256"/>
    </location>
</feature>
<sequence length="362" mass="40202">MKIHLYAFGISFFFIGLATSSLYFLSLLTCAKIYPEHKGLAISLPVTCYGLSTLLGSQLMKLSCFKQYSGFLNLYKVFNFFGILYLVMGILNFVSSSVVSMESEIIFTNDDELEESDEALPLMTSRSRHSHHSCEDDDNLLPERSIIEPLKHQERFTNFLKDKSAWLLLASLILNIGPMESFQNNLGSIIINSSSVSNLSDQVSMMAASSTVTRLAMGGLSDYLSSSKRKFPICRVNLLIINLVVGIIGQFMVTRLSHFTIVSILNGSSYGGLFTIYPTIVASIWGIDMMGSTWGSFMIAPAIGSIGFSIFYGNEIDTKCSVEYSNCLQRYFSLTALGLSVSLILIIIVWKGIWAKRGFKVF</sequence>
<keyword evidence="7 9" id="KW-0472">Membrane</keyword>
<dbReference type="SUPFAM" id="SSF103473">
    <property type="entry name" value="MFS general substrate transporter"/>
    <property type="match status" value="1"/>
</dbReference>